<comment type="caution">
    <text evidence="1">The sequence shown here is derived from an EMBL/GenBank/DDBJ whole genome shotgun (WGS) entry which is preliminary data.</text>
</comment>
<name>L9XWN7_9EURY</name>
<keyword evidence="2" id="KW-1185">Reference proteome</keyword>
<sequence length="187" mass="20554">MDSLYLANPSGLLSPSESSGPYAVHRLDASSLSEIVEEVTTDGGATIDGLSGELGKYLATIYQVIENFHDDLELDQGDVSFQVRKYHDELHALVESAEYAIKNYADRIPHVMGLADHVAELSPFQQWITENGADIDFDQEGDPERLRINTILSNLKSSSFENVHTTAAEELEKGSKSGNDLSVLRRA</sequence>
<protein>
    <submittedName>
        <fullName evidence="1">Uncharacterized protein</fullName>
    </submittedName>
</protein>
<dbReference type="EMBL" id="AOIA01000021">
    <property type="protein sequence ID" value="ELY65846.1"/>
    <property type="molecule type" value="Genomic_DNA"/>
</dbReference>
<reference evidence="1 2" key="1">
    <citation type="journal article" date="2014" name="PLoS Genet.">
        <title>Phylogenetically driven sequencing of extremely halophilic archaea reveals strategies for static and dynamic osmo-response.</title>
        <authorList>
            <person name="Becker E.A."/>
            <person name="Seitzer P.M."/>
            <person name="Tritt A."/>
            <person name="Larsen D."/>
            <person name="Krusor M."/>
            <person name="Yao A.I."/>
            <person name="Wu D."/>
            <person name="Madern D."/>
            <person name="Eisen J.A."/>
            <person name="Darling A.E."/>
            <person name="Facciotti M.T."/>
        </authorList>
    </citation>
    <scope>NUCLEOTIDE SEQUENCE [LARGE SCALE GENOMIC DNA]</scope>
    <source>
        <strain evidence="1 2">DSM 18795</strain>
    </source>
</reference>
<organism evidence="1 2">
    <name type="scientific">Natronococcus jeotgali DSM 18795</name>
    <dbReference type="NCBI Taxonomy" id="1227498"/>
    <lineage>
        <taxon>Archaea</taxon>
        <taxon>Methanobacteriati</taxon>
        <taxon>Methanobacteriota</taxon>
        <taxon>Stenosarchaea group</taxon>
        <taxon>Halobacteria</taxon>
        <taxon>Halobacteriales</taxon>
        <taxon>Natrialbaceae</taxon>
        <taxon>Natronococcus</taxon>
    </lineage>
</organism>
<dbReference type="AlphaFoldDB" id="L9XWN7"/>
<proteinExistence type="predicted"/>
<gene>
    <name evidence="1" type="ORF">C492_02612</name>
</gene>
<dbReference type="RefSeq" id="WP_008420223.1">
    <property type="nucleotide sequence ID" value="NZ_AOIA01000021.1"/>
</dbReference>
<dbReference type="Proteomes" id="UP000011531">
    <property type="component" value="Unassembled WGS sequence"/>
</dbReference>
<evidence type="ECO:0000313" key="1">
    <source>
        <dbReference type="EMBL" id="ELY65846.1"/>
    </source>
</evidence>
<dbReference type="OrthoDB" id="316855at2157"/>
<accession>L9XWN7</accession>
<evidence type="ECO:0000313" key="2">
    <source>
        <dbReference type="Proteomes" id="UP000011531"/>
    </source>
</evidence>